<dbReference type="Gene3D" id="3.30.420.10">
    <property type="entry name" value="Ribonuclease H-like superfamily/Ribonuclease H"/>
    <property type="match status" value="1"/>
</dbReference>
<dbReference type="VEuPathDB" id="FungiDB:H257_10697"/>
<name>A0A397C2A8_APHAT</name>
<dbReference type="Proteomes" id="UP000266239">
    <property type="component" value="Unassembled WGS sequence"/>
</dbReference>
<gene>
    <name evidence="2" type="ORF">DYB25_010466</name>
</gene>
<evidence type="ECO:0000259" key="1">
    <source>
        <dbReference type="PROSITE" id="PS50879"/>
    </source>
</evidence>
<dbReference type="AlphaFoldDB" id="A0A397C2A8"/>
<feature type="domain" description="RNase H type-1" evidence="1">
    <location>
        <begin position="3"/>
        <end position="131"/>
    </location>
</feature>
<comment type="caution">
    <text evidence="2">The sequence shown here is derived from an EMBL/GenBank/DDBJ whole genome shotgun (WGS) entry which is preliminary data.</text>
</comment>
<dbReference type="InterPro" id="IPR012337">
    <property type="entry name" value="RNaseH-like_sf"/>
</dbReference>
<dbReference type="PROSITE" id="PS50879">
    <property type="entry name" value="RNASE_H_1"/>
    <property type="match status" value="1"/>
</dbReference>
<sequence>MPIPSGGLILFDGAARMETCCGGSGAIAMPHHAPLLAHFLATATTNNIAEYDGLIRALTLAVSMRLTHVEVCGDSNLLMNHLRGLNRVRHAGLRDSYVQARILASTLHCVFAHRPRKFNQAADFLSKQAPDDCCDYGTHAQRRPLSPSNTATFYDFLDLDFLHNPG</sequence>
<dbReference type="SUPFAM" id="SSF53098">
    <property type="entry name" value="Ribonuclease H-like"/>
    <property type="match status" value="1"/>
</dbReference>
<accession>A0A397C2A8</accession>
<evidence type="ECO:0000313" key="3">
    <source>
        <dbReference type="Proteomes" id="UP000266239"/>
    </source>
</evidence>
<dbReference type="InterPro" id="IPR036397">
    <property type="entry name" value="RNaseH_sf"/>
</dbReference>
<proteinExistence type="predicted"/>
<dbReference type="CDD" id="cd09279">
    <property type="entry name" value="RNase_HI_like"/>
    <property type="match status" value="1"/>
</dbReference>
<dbReference type="EMBL" id="QUTA01001895">
    <property type="protein sequence ID" value="RHY29784.1"/>
    <property type="molecule type" value="Genomic_DNA"/>
</dbReference>
<protein>
    <recommendedName>
        <fullName evidence="1">RNase H type-1 domain-containing protein</fullName>
    </recommendedName>
</protein>
<dbReference type="GO" id="GO:0003676">
    <property type="term" value="F:nucleic acid binding"/>
    <property type="evidence" value="ECO:0007669"/>
    <property type="project" value="InterPro"/>
</dbReference>
<dbReference type="PANTHER" id="PTHR48475:SF1">
    <property type="entry name" value="RNASE H TYPE-1 DOMAIN-CONTAINING PROTEIN"/>
    <property type="match status" value="1"/>
</dbReference>
<evidence type="ECO:0000313" key="2">
    <source>
        <dbReference type="EMBL" id="RHY29784.1"/>
    </source>
</evidence>
<reference evidence="2 3" key="1">
    <citation type="submission" date="2018-08" db="EMBL/GenBank/DDBJ databases">
        <title>Aphanomyces genome sequencing and annotation.</title>
        <authorList>
            <person name="Minardi D."/>
            <person name="Oidtmann B."/>
            <person name="Van Der Giezen M."/>
            <person name="Studholme D.J."/>
        </authorList>
    </citation>
    <scope>NUCLEOTIDE SEQUENCE [LARGE SCALE GENOMIC DNA]</scope>
    <source>
        <strain evidence="2 3">Yx</strain>
    </source>
</reference>
<dbReference type="InterPro" id="IPR002156">
    <property type="entry name" value="RNaseH_domain"/>
</dbReference>
<dbReference type="PANTHER" id="PTHR48475">
    <property type="entry name" value="RIBONUCLEASE H"/>
    <property type="match status" value="1"/>
</dbReference>
<dbReference type="Pfam" id="PF13456">
    <property type="entry name" value="RVT_3"/>
    <property type="match status" value="1"/>
</dbReference>
<organism evidence="2 3">
    <name type="scientific">Aphanomyces astaci</name>
    <name type="common">Crayfish plague agent</name>
    <dbReference type="NCBI Taxonomy" id="112090"/>
    <lineage>
        <taxon>Eukaryota</taxon>
        <taxon>Sar</taxon>
        <taxon>Stramenopiles</taxon>
        <taxon>Oomycota</taxon>
        <taxon>Saprolegniomycetes</taxon>
        <taxon>Saprolegniales</taxon>
        <taxon>Verrucalvaceae</taxon>
        <taxon>Aphanomyces</taxon>
    </lineage>
</organism>
<dbReference type="GO" id="GO:0004523">
    <property type="term" value="F:RNA-DNA hybrid ribonuclease activity"/>
    <property type="evidence" value="ECO:0007669"/>
    <property type="project" value="InterPro"/>
</dbReference>